<proteinExistence type="predicted"/>
<evidence type="ECO:0000313" key="2">
    <source>
        <dbReference type="EMBL" id="QJI53726.1"/>
    </source>
</evidence>
<sequence length="422" mass="46101">MNIYFKLLFDFLIMPNTVARRNHGHSVTRSGRHYGMGARAAAQLVRSAAHRVGHYLRHRSAARESNVREEKPSEGLETGFQPGHSTMDHVKKLTRYGKKKFKNQKKFQKKVVKALVCDSKFQVINNNTLLSPAVSADNQGWFEIPVMCGSAYTQPGTNIDAINANFTQNFDNGEGEEVIDLAINAYSGLLQSSITAGSNAITGGASTSANLAQAFVHGYMIEYNLINFNTMPIRCDVYEVSCIRRMDQAPTSGLLSGMATFTSGNDGIMHLAANYESAVTGTVKTSHTKTTVNELTVQTNPFTFQNFGRYFRVDKHHTHVLDVGQTLTLDKRYKFNRAIKATDITGTAFIPGLSHGILISFRANTPKSATASANNGYYAQQIPGVAFGTGGFTHGFGCTYTKKFVVVPNTASQMHLGAGSIV</sequence>
<feature type="compositionally biased region" description="Basic and acidic residues" evidence="1">
    <location>
        <begin position="61"/>
        <end position="74"/>
    </location>
</feature>
<evidence type="ECO:0000256" key="1">
    <source>
        <dbReference type="SAM" id="MobiDB-lite"/>
    </source>
</evidence>
<feature type="region of interest" description="Disordered" evidence="1">
    <location>
        <begin position="60"/>
        <end position="84"/>
    </location>
</feature>
<protein>
    <submittedName>
        <fullName evidence="2">Capsid protein</fullName>
    </submittedName>
</protein>
<accession>A0A6M3YUI5</accession>
<dbReference type="EMBL" id="MN928921">
    <property type="protein sequence ID" value="QJI53726.1"/>
    <property type="molecule type" value="Genomic_DNA"/>
</dbReference>
<name>A0A6M3YUI5_9VIRU</name>
<reference evidence="2" key="1">
    <citation type="submission" date="2020-01" db="EMBL/GenBank/DDBJ databases">
        <title>Novel CRESS-DNA virus.</title>
        <authorList>
            <person name="Liu Q."/>
            <person name="Shan T."/>
            <person name="Yang S."/>
            <person name="Zhang W."/>
        </authorList>
    </citation>
    <scope>NUCLEOTIDE SEQUENCE</scope>
    <source>
        <strain evidence="2">Cra070cir2</strain>
    </source>
</reference>
<organism evidence="2">
    <name type="scientific">Cressdnaviricota sp</name>
    <dbReference type="NCBI Taxonomy" id="2748378"/>
    <lineage>
        <taxon>Viruses</taxon>
        <taxon>Monodnaviria</taxon>
        <taxon>Shotokuvirae</taxon>
        <taxon>Cressdnaviricota</taxon>
    </lineage>
</organism>